<evidence type="ECO:0000256" key="1">
    <source>
        <dbReference type="ARBA" id="ARBA00001231"/>
    </source>
</evidence>
<protein>
    <recommendedName>
        <fullName evidence="3">beta-N-acetylhexosaminidase</fullName>
        <ecNumber evidence="3">3.2.1.52</ecNumber>
    </recommendedName>
    <alternativeName>
        <fullName evidence="6">Beta-N-acetylhexosaminidase</fullName>
    </alternativeName>
    <alternativeName>
        <fullName evidence="7">N-acetyl-beta-glucosaminidase</fullName>
    </alternativeName>
</protein>
<dbReference type="InterPro" id="IPR029018">
    <property type="entry name" value="Hex-like_dom2"/>
</dbReference>
<sequence>MNTPVLHIEILQNEKKVLRLNIELENVSNHTFKDFVLCFDMPRFVEKDGIINGAVHKQIGSHIELSPPEGFELSKGESWTVGVQSMTAKLACLSERPCGAYIKTAKGDIIAVELGRQNMAQPDELDFAELILPSAEAGIIPQPQSFLKTSGQFHLSDILTVSTATKSSFNAIQWLSNQLKNTTIQQADEKPTLSFIQVDEKELGAEAYQVSVQEQSIVVHASTSSGFFYGTVSLAQLFITGNGVVACCNIQDEPRFGYRGQFLDCARSFHSLNTVKTVIDQMAWLKLNYFHWHLTDDEGWRLEIDAYPELTQVGAWRGEGEAQPSQFGSGPGRYGGFFTKDEVREVLAFAAEREITIIPEIDVPGHARALIMSLPHLLQEREDTSDYVSIQQYQDNVLNPGLPATYTVLESILDEVCDLFPSKIIHLGGDEVPKHVWEYSPACLEKQKELGLSDVRELEGHLITHLENYIANKGRQLAVWEEASHGNKISKNAIVCAWSSQEEGQKAAKAGYPVLMCPAQATYLDMAWNRDIHETGVLWAGSIDLKTAYDFEPSGVEEQEQVIGTQALVWTEFVKDLETLEFLHYPRLFAVAEVAWTQPEKKDWTTFLPRVSAHVEYLKTQEINFRAC</sequence>
<keyword evidence="12" id="KW-1185">Reference proteome</keyword>
<dbReference type="Pfam" id="PF00728">
    <property type="entry name" value="Glyco_hydro_20"/>
    <property type="match status" value="1"/>
</dbReference>
<dbReference type="InterPro" id="IPR015882">
    <property type="entry name" value="HEX_bac_N"/>
</dbReference>
<evidence type="ECO:0000313" key="11">
    <source>
        <dbReference type="EMBL" id="SKA65792.1"/>
    </source>
</evidence>
<feature type="domain" description="Beta-hexosaminidase bacterial type N-terminal" evidence="10">
    <location>
        <begin position="138"/>
        <end position="252"/>
    </location>
</feature>
<evidence type="ECO:0000256" key="8">
    <source>
        <dbReference type="PIRSR" id="PIRSR625705-1"/>
    </source>
</evidence>
<dbReference type="InterPro" id="IPR015883">
    <property type="entry name" value="Glyco_hydro_20_cat"/>
</dbReference>
<dbReference type="SUPFAM" id="SSF51445">
    <property type="entry name" value="(Trans)glycosidases"/>
    <property type="match status" value="1"/>
</dbReference>
<evidence type="ECO:0000259" key="9">
    <source>
        <dbReference type="Pfam" id="PF00728"/>
    </source>
</evidence>
<evidence type="ECO:0000256" key="7">
    <source>
        <dbReference type="ARBA" id="ARBA00033000"/>
    </source>
</evidence>
<dbReference type="EC" id="3.2.1.52" evidence="3"/>
<dbReference type="CDD" id="cd06563">
    <property type="entry name" value="GH20_chitobiase-like"/>
    <property type="match status" value="1"/>
</dbReference>
<evidence type="ECO:0000256" key="3">
    <source>
        <dbReference type="ARBA" id="ARBA00012663"/>
    </source>
</evidence>
<dbReference type="EMBL" id="FUXU01000081">
    <property type="protein sequence ID" value="SKA65792.1"/>
    <property type="molecule type" value="Genomic_DNA"/>
</dbReference>
<name>A0A1T4VLE6_9GAMM</name>
<dbReference type="Gene3D" id="3.20.20.80">
    <property type="entry name" value="Glycosidases"/>
    <property type="match status" value="1"/>
</dbReference>
<dbReference type="Pfam" id="PF02838">
    <property type="entry name" value="Glyco_hydro_20b"/>
    <property type="match status" value="1"/>
</dbReference>
<evidence type="ECO:0000256" key="4">
    <source>
        <dbReference type="ARBA" id="ARBA00022801"/>
    </source>
</evidence>
<dbReference type="RefSeq" id="WP_078754135.1">
    <property type="nucleotide sequence ID" value="NZ_FUXU01000081.1"/>
</dbReference>
<accession>A0A1T4VLE6</accession>
<evidence type="ECO:0000256" key="5">
    <source>
        <dbReference type="ARBA" id="ARBA00023295"/>
    </source>
</evidence>
<dbReference type="PANTHER" id="PTHR22600">
    <property type="entry name" value="BETA-HEXOSAMINIDASE"/>
    <property type="match status" value="1"/>
</dbReference>
<dbReference type="GO" id="GO:0030203">
    <property type="term" value="P:glycosaminoglycan metabolic process"/>
    <property type="evidence" value="ECO:0007669"/>
    <property type="project" value="TreeGrafter"/>
</dbReference>
<gene>
    <name evidence="11" type="ORF">SAMN02745132_03997</name>
</gene>
<evidence type="ECO:0000256" key="2">
    <source>
        <dbReference type="ARBA" id="ARBA00006285"/>
    </source>
</evidence>
<proteinExistence type="inferred from homology"/>
<comment type="catalytic activity">
    <reaction evidence="1">
        <text>Hydrolysis of terminal non-reducing N-acetyl-D-hexosamine residues in N-acetyl-beta-D-hexosaminides.</text>
        <dbReference type="EC" id="3.2.1.52"/>
    </reaction>
</comment>
<dbReference type="InterPro" id="IPR017853">
    <property type="entry name" value="GH"/>
</dbReference>
<reference evidence="12" key="1">
    <citation type="submission" date="2017-02" db="EMBL/GenBank/DDBJ databases">
        <authorList>
            <person name="Varghese N."/>
            <person name="Submissions S."/>
        </authorList>
    </citation>
    <scope>NUCLEOTIDE SEQUENCE [LARGE SCALE GENOMIC DNA]</scope>
    <source>
        <strain evidence="12">DSM 22720</strain>
    </source>
</reference>
<dbReference type="GO" id="GO:0005975">
    <property type="term" value="P:carbohydrate metabolic process"/>
    <property type="evidence" value="ECO:0007669"/>
    <property type="project" value="InterPro"/>
</dbReference>
<dbReference type="Gene3D" id="3.30.379.10">
    <property type="entry name" value="Chitobiase/beta-hexosaminidase domain 2-like"/>
    <property type="match status" value="1"/>
</dbReference>
<dbReference type="OrthoDB" id="9763537at2"/>
<feature type="domain" description="Glycoside hydrolase family 20 catalytic" evidence="9">
    <location>
        <begin position="256"/>
        <end position="598"/>
    </location>
</feature>
<organism evidence="11 12">
    <name type="scientific">Enterovibrio nigricans DSM 22720</name>
    <dbReference type="NCBI Taxonomy" id="1121868"/>
    <lineage>
        <taxon>Bacteria</taxon>
        <taxon>Pseudomonadati</taxon>
        <taxon>Pseudomonadota</taxon>
        <taxon>Gammaproteobacteria</taxon>
        <taxon>Vibrionales</taxon>
        <taxon>Vibrionaceae</taxon>
        <taxon>Enterovibrio</taxon>
    </lineage>
</organism>
<feature type="active site" description="Proton donor" evidence="8">
    <location>
        <position position="431"/>
    </location>
</feature>
<evidence type="ECO:0000256" key="6">
    <source>
        <dbReference type="ARBA" id="ARBA00030512"/>
    </source>
</evidence>
<dbReference type="PRINTS" id="PR00738">
    <property type="entry name" value="GLHYDRLASE20"/>
</dbReference>
<dbReference type="GO" id="GO:0004563">
    <property type="term" value="F:beta-N-acetylhexosaminidase activity"/>
    <property type="evidence" value="ECO:0007669"/>
    <property type="project" value="UniProtKB-EC"/>
</dbReference>
<evidence type="ECO:0000313" key="12">
    <source>
        <dbReference type="Proteomes" id="UP000190162"/>
    </source>
</evidence>
<keyword evidence="4" id="KW-0378">Hydrolase</keyword>
<evidence type="ECO:0000259" key="10">
    <source>
        <dbReference type="Pfam" id="PF02838"/>
    </source>
</evidence>
<dbReference type="GO" id="GO:0016020">
    <property type="term" value="C:membrane"/>
    <property type="evidence" value="ECO:0007669"/>
    <property type="project" value="TreeGrafter"/>
</dbReference>
<dbReference type="Proteomes" id="UP000190162">
    <property type="component" value="Unassembled WGS sequence"/>
</dbReference>
<dbReference type="InterPro" id="IPR025705">
    <property type="entry name" value="Beta_hexosaminidase_sua/sub"/>
</dbReference>
<comment type="similarity">
    <text evidence="2">Belongs to the glycosyl hydrolase 20 family.</text>
</comment>
<keyword evidence="5" id="KW-0326">Glycosidase</keyword>
<dbReference type="SUPFAM" id="SSF55545">
    <property type="entry name" value="beta-N-acetylhexosaminidase-like domain"/>
    <property type="match status" value="1"/>
</dbReference>
<dbReference type="PANTHER" id="PTHR22600:SF57">
    <property type="entry name" value="BETA-N-ACETYLHEXOSAMINIDASE"/>
    <property type="match status" value="1"/>
</dbReference>
<dbReference type="AlphaFoldDB" id="A0A1T4VLE6"/>